<sequence>GEELAVAKLGIDPEIVRALAQKNIINLFPVQQSAVYQPAMKGRDFIARAKTGTGKTLAFGLPILHTITVERREATSRTQPGCPRCIVMAPTRELAKQVEKELTSTAPHLTLVCIYGGVSIESQRRSLERPIDVVVGTPGRVIDMLQRGSLLLNRVKFMVLDEADQMLATGFAEDVEKIMERLPKQRQTMMFSATMPSWVKNLLRRFMQDPLVVDLVGDNDEKLAEGIKLYSCEASDYNKGPLLKELVNSYGKGGKVIVFAKTKRDTHNVAQAMSRSVPCEALHGDIPQFQRERTLSGFRDGRFSVLVATDVAARGLDIPNVDLVIHYEVPGDSETFVHRSGRTGRAGKKGVAILMHTYAQGRVRDTIEHDVGCRFEALNVPNVDMSCAQDFSRDTYVASSGFGGRSFGGGRGGGGYGGGGFGRGGGGGFGGGGFGGRSGGFGGGW</sequence>
<dbReference type="KEGG" id="smo:SELMODRAFT_99603"/>
<keyword evidence="10" id="KW-1185">Reference proteome</keyword>
<proteinExistence type="inferred from homology"/>
<dbReference type="Gene3D" id="3.40.50.300">
    <property type="entry name" value="P-loop containing nucleotide triphosphate hydrolases"/>
    <property type="match status" value="2"/>
</dbReference>
<reference evidence="9 10" key="1">
    <citation type="journal article" date="2011" name="Science">
        <title>The Selaginella genome identifies genetic changes associated with the evolution of vascular plants.</title>
        <authorList>
            <person name="Banks J.A."/>
            <person name="Nishiyama T."/>
            <person name="Hasebe M."/>
            <person name="Bowman J.L."/>
            <person name="Gribskov M."/>
            <person name="dePamphilis C."/>
            <person name="Albert V.A."/>
            <person name="Aono N."/>
            <person name="Aoyama T."/>
            <person name="Ambrose B.A."/>
            <person name="Ashton N.W."/>
            <person name="Axtell M.J."/>
            <person name="Barker E."/>
            <person name="Barker M.S."/>
            <person name="Bennetzen J.L."/>
            <person name="Bonawitz N.D."/>
            <person name="Chapple C."/>
            <person name="Cheng C."/>
            <person name="Correa L.G."/>
            <person name="Dacre M."/>
            <person name="DeBarry J."/>
            <person name="Dreyer I."/>
            <person name="Elias M."/>
            <person name="Engstrom E.M."/>
            <person name="Estelle M."/>
            <person name="Feng L."/>
            <person name="Finet C."/>
            <person name="Floyd S.K."/>
            <person name="Frommer W.B."/>
            <person name="Fujita T."/>
            <person name="Gramzow L."/>
            <person name="Gutensohn M."/>
            <person name="Harholt J."/>
            <person name="Hattori M."/>
            <person name="Heyl A."/>
            <person name="Hirai T."/>
            <person name="Hiwatashi Y."/>
            <person name="Ishikawa M."/>
            <person name="Iwata M."/>
            <person name="Karol K.G."/>
            <person name="Koehler B."/>
            <person name="Kolukisaoglu U."/>
            <person name="Kubo M."/>
            <person name="Kurata T."/>
            <person name="Lalonde S."/>
            <person name="Li K."/>
            <person name="Li Y."/>
            <person name="Litt A."/>
            <person name="Lyons E."/>
            <person name="Manning G."/>
            <person name="Maruyama T."/>
            <person name="Michael T.P."/>
            <person name="Mikami K."/>
            <person name="Miyazaki S."/>
            <person name="Morinaga S."/>
            <person name="Murata T."/>
            <person name="Mueller-Roeber B."/>
            <person name="Nelson D.R."/>
            <person name="Obara M."/>
            <person name="Oguri Y."/>
            <person name="Olmstead R.G."/>
            <person name="Onodera N."/>
            <person name="Petersen B.L."/>
            <person name="Pils B."/>
            <person name="Prigge M."/>
            <person name="Rensing S.A."/>
            <person name="Riano-Pachon D.M."/>
            <person name="Roberts A.W."/>
            <person name="Sato Y."/>
            <person name="Scheller H.V."/>
            <person name="Schulz B."/>
            <person name="Schulz C."/>
            <person name="Shakirov E.V."/>
            <person name="Shibagaki N."/>
            <person name="Shinohara N."/>
            <person name="Shippen D.E."/>
            <person name="Soerensen I."/>
            <person name="Sotooka R."/>
            <person name="Sugimoto N."/>
            <person name="Sugita M."/>
            <person name="Sumikawa N."/>
            <person name="Tanurdzic M."/>
            <person name="Theissen G."/>
            <person name="Ulvskov P."/>
            <person name="Wakazuki S."/>
            <person name="Weng J.K."/>
            <person name="Willats W.W."/>
            <person name="Wipf D."/>
            <person name="Wolf P.G."/>
            <person name="Yang L."/>
            <person name="Zimmer A.D."/>
            <person name="Zhu Q."/>
            <person name="Mitros T."/>
            <person name="Hellsten U."/>
            <person name="Loque D."/>
            <person name="Otillar R."/>
            <person name="Salamov A."/>
            <person name="Schmutz J."/>
            <person name="Shapiro H."/>
            <person name="Lindquist E."/>
            <person name="Lucas S."/>
            <person name="Rokhsar D."/>
            <person name="Grigoriev I.V."/>
        </authorList>
    </citation>
    <scope>NUCLEOTIDE SEQUENCE [LARGE SCALE GENOMIC DNA]</scope>
</reference>
<comment type="similarity">
    <text evidence="1">Belongs to the DEAD box helicase family. DDX21/DDX50 subfamily.</text>
</comment>
<gene>
    <name evidence="8" type="ORF">SELMODRAFT_103888</name>
    <name evidence="9" type="ORF">SELMODRAFT_99603</name>
</gene>
<evidence type="ECO:0000259" key="6">
    <source>
        <dbReference type="PROSITE" id="PS51192"/>
    </source>
</evidence>
<evidence type="ECO:0000256" key="3">
    <source>
        <dbReference type="ARBA" id="ARBA00022801"/>
    </source>
</evidence>
<evidence type="ECO:0000256" key="2">
    <source>
        <dbReference type="ARBA" id="ARBA00022741"/>
    </source>
</evidence>
<dbReference type="Pfam" id="PF00271">
    <property type="entry name" value="Helicase_C"/>
    <property type="match status" value="1"/>
</dbReference>
<accession>D8RR89</accession>
<dbReference type="KEGG" id="smo:SELMODRAFT_103888"/>
<dbReference type="CDD" id="cd18787">
    <property type="entry name" value="SF2_C_DEAD"/>
    <property type="match status" value="1"/>
</dbReference>
<dbReference type="OMA" id="IAMYNYR"/>
<dbReference type="InterPro" id="IPR011545">
    <property type="entry name" value="DEAD/DEAH_box_helicase_dom"/>
</dbReference>
<dbReference type="GO" id="GO:0005524">
    <property type="term" value="F:ATP binding"/>
    <property type="evidence" value="ECO:0007669"/>
    <property type="project" value="UniProtKB-KW"/>
</dbReference>
<evidence type="ECO:0000313" key="9">
    <source>
        <dbReference type="EMBL" id="EFJ25359.1"/>
    </source>
</evidence>
<dbReference type="eggNOG" id="KOG0331">
    <property type="taxonomic scope" value="Eukaryota"/>
</dbReference>
<dbReference type="InterPro" id="IPR014001">
    <property type="entry name" value="Helicase_ATP-bd"/>
</dbReference>
<dbReference type="EMBL" id="GL377587">
    <property type="protein sequence ID" value="EFJ25359.1"/>
    <property type="molecule type" value="Genomic_DNA"/>
</dbReference>
<dbReference type="Gramene" id="EFJ25359">
    <property type="protein sequence ID" value="EFJ25359"/>
    <property type="gene ID" value="SELMODRAFT_99603"/>
</dbReference>
<dbReference type="GO" id="GO:0005730">
    <property type="term" value="C:nucleolus"/>
    <property type="evidence" value="ECO:0000318"/>
    <property type="project" value="GO_Central"/>
</dbReference>
<dbReference type="GO" id="GO:0003729">
    <property type="term" value="F:mRNA binding"/>
    <property type="evidence" value="ECO:0000318"/>
    <property type="project" value="GO_Central"/>
</dbReference>
<dbReference type="HOGENOM" id="CLU_003041_1_3_1"/>
<keyword evidence="5" id="KW-0067">ATP-binding</keyword>
<keyword evidence="2" id="KW-0547">Nucleotide-binding</keyword>
<name>D8RR89_SELML</name>
<dbReference type="GO" id="GO:0003724">
    <property type="term" value="F:RNA helicase activity"/>
    <property type="evidence" value="ECO:0000318"/>
    <property type="project" value="GO_Central"/>
</dbReference>
<dbReference type="InterPro" id="IPR050079">
    <property type="entry name" value="DEAD_box_RNA_helicase"/>
</dbReference>
<dbReference type="STRING" id="88036.D8RR89"/>
<dbReference type="EMBL" id="GL377593">
    <property type="protein sequence ID" value="EFJ23379.1"/>
    <property type="molecule type" value="Genomic_DNA"/>
</dbReference>
<evidence type="ECO:0000313" key="8">
    <source>
        <dbReference type="EMBL" id="EFJ23379.1"/>
    </source>
</evidence>
<dbReference type="InterPro" id="IPR001650">
    <property type="entry name" value="Helicase_C-like"/>
</dbReference>
<keyword evidence="3" id="KW-0378">Hydrolase</keyword>
<dbReference type="Proteomes" id="UP000001514">
    <property type="component" value="Unassembled WGS sequence"/>
</dbReference>
<feature type="domain" description="Helicase C-terminal" evidence="7">
    <location>
        <begin position="242"/>
        <end position="386"/>
    </location>
</feature>
<evidence type="ECO:0000256" key="4">
    <source>
        <dbReference type="ARBA" id="ARBA00022806"/>
    </source>
</evidence>
<evidence type="ECO:0000256" key="5">
    <source>
        <dbReference type="ARBA" id="ARBA00022840"/>
    </source>
</evidence>
<protein>
    <recommendedName>
        <fullName evidence="11">RNA helicase</fullName>
    </recommendedName>
</protein>
<dbReference type="PROSITE" id="PS51194">
    <property type="entry name" value="HELICASE_CTER"/>
    <property type="match status" value="1"/>
</dbReference>
<dbReference type="SMART" id="SM00490">
    <property type="entry name" value="HELICc"/>
    <property type="match status" value="1"/>
</dbReference>
<dbReference type="PROSITE" id="PS51192">
    <property type="entry name" value="HELICASE_ATP_BIND_1"/>
    <property type="match status" value="1"/>
</dbReference>
<organism evidence="10">
    <name type="scientific">Selaginella moellendorffii</name>
    <name type="common">Spikemoss</name>
    <dbReference type="NCBI Taxonomy" id="88036"/>
    <lineage>
        <taxon>Eukaryota</taxon>
        <taxon>Viridiplantae</taxon>
        <taxon>Streptophyta</taxon>
        <taxon>Embryophyta</taxon>
        <taxon>Tracheophyta</taxon>
        <taxon>Lycopodiopsida</taxon>
        <taxon>Selaginellales</taxon>
        <taxon>Selaginellaceae</taxon>
        <taxon>Selaginella</taxon>
    </lineage>
</organism>
<dbReference type="Pfam" id="PF00270">
    <property type="entry name" value="DEAD"/>
    <property type="match status" value="1"/>
</dbReference>
<dbReference type="InParanoid" id="D8RR89"/>
<dbReference type="SMART" id="SM00487">
    <property type="entry name" value="DEXDc"/>
    <property type="match status" value="1"/>
</dbReference>
<evidence type="ECO:0008006" key="11">
    <source>
        <dbReference type="Google" id="ProtNLM"/>
    </source>
</evidence>
<evidence type="ECO:0000256" key="1">
    <source>
        <dbReference type="ARBA" id="ARBA00006517"/>
    </source>
</evidence>
<feature type="non-terminal residue" evidence="9">
    <location>
        <position position="1"/>
    </location>
</feature>
<dbReference type="InterPro" id="IPR044742">
    <property type="entry name" value="DEAD/DEAH_RhlB"/>
</dbReference>
<dbReference type="AlphaFoldDB" id="D8RR89"/>
<keyword evidence="4" id="KW-0347">Helicase</keyword>
<dbReference type="PANTHER" id="PTHR47959">
    <property type="entry name" value="ATP-DEPENDENT RNA HELICASE RHLE-RELATED"/>
    <property type="match status" value="1"/>
</dbReference>
<dbReference type="Gramene" id="EFJ23379">
    <property type="protein sequence ID" value="EFJ23379"/>
    <property type="gene ID" value="SELMODRAFT_103888"/>
</dbReference>
<dbReference type="InterPro" id="IPR027417">
    <property type="entry name" value="P-loop_NTPase"/>
</dbReference>
<dbReference type="GO" id="GO:0016787">
    <property type="term" value="F:hydrolase activity"/>
    <property type="evidence" value="ECO:0007669"/>
    <property type="project" value="UniProtKB-KW"/>
</dbReference>
<evidence type="ECO:0000259" key="7">
    <source>
        <dbReference type="PROSITE" id="PS51194"/>
    </source>
</evidence>
<dbReference type="PANTHER" id="PTHR47959:SF23">
    <property type="entry name" value="HELICASE ATP-BINDING DOMAIN-CONTAINING PROTEIN"/>
    <property type="match status" value="1"/>
</dbReference>
<evidence type="ECO:0000313" key="10">
    <source>
        <dbReference type="Proteomes" id="UP000001514"/>
    </source>
</evidence>
<dbReference type="CDD" id="cd00268">
    <property type="entry name" value="DEADc"/>
    <property type="match status" value="1"/>
</dbReference>
<feature type="domain" description="Helicase ATP-binding" evidence="6">
    <location>
        <begin position="36"/>
        <end position="213"/>
    </location>
</feature>
<dbReference type="SUPFAM" id="SSF52540">
    <property type="entry name" value="P-loop containing nucleoside triphosphate hydrolases"/>
    <property type="match status" value="1"/>
</dbReference>